<evidence type="ECO:0000313" key="3">
    <source>
        <dbReference type="Proteomes" id="UP001597040"/>
    </source>
</evidence>
<feature type="compositionally biased region" description="Basic and acidic residues" evidence="1">
    <location>
        <begin position="39"/>
        <end position="53"/>
    </location>
</feature>
<reference evidence="3" key="1">
    <citation type="journal article" date="2019" name="Int. J. Syst. Evol. Microbiol.">
        <title>The Global Catalogue of Microorganisms (GCM) 10K type strain sequencing project: providing services to taxonomists for standard genome sequencing and annotation.</title>
        <authorList>
            <consortium name="The Broad Institute Genomics Platform"/>
            <consortium name="The Broad Institute Genome Sequencing Center for Infectious Disease"/>
            <person name="Wu L."/>
            <person name="Ma J."/>
        </authorList>
    </citation>
    <scope>NUCLEOTIDE SEQUENCE [LARGE SCALE GENOMIC DNA]</scope>
    <source>
        <strain evidence="3">CCUG 56754</strain>
    </source>
</reference>
<evidence type="ECO:0008006" key="4">
    <source>
        <dbReference type="Google" id="ProtNLM"/>
    </source>
</evidence>
<dbReference type="Proteomes" id="UP001597040">
    <property type="component" value="Unassembled WGS sequence"/>
</dbReference>
<comment type="caution">
    <text evidence="2">The sequence shown here is derived from an EMBL/GenBank/DDBJ whole genome shotgun (WGS) entry which is preliminary data.</text>
</comment>
<proteinExistence type="predicted"/>
<accession>A0ABW3LP41</accession>
<dbReference type="RefSeq" id="WP_390364014.1">
    <property type="nucleotide sequence ID" value="NZ_JBHTKJ010000063.1"/>
</dbReference>
<evidence type="ECO:0000256" key="1">
    <source>
        <dbReference type="SAM" id="MobiDB-lite"/>
    </source>
</evidence>
<dbReference type="EMBL" id="JBHTKJ010000063">
    <property type="protein sequence ID" value="MFD1040178.1"/>
    <property type="molecule type" value="Genomic_DNA"/>
</dbReference>
<name>A0ABW3LP41_9BACI</name>
<keyword evidence="3" id="KW-1185">Reference proteome</keyword>
<gene>
    <name evidence="2" type="ORF">ACFQ3N_17535</name>
</gene>
<evidence type="ECO:0000313" key="2">
    <source>
        <dbReference type="EMBL" id="MFD1040178.1"/>
    </source>
</evidence>
<feature type="region of interest" description="Disordered" evidence="1">
    <location>
        <begin position="39"/>
        <end position="61"/>
    </location>
</feature>
<sequence>MKKQMHFYFKSIVGIVVIVFLLLLAQSSIVPVASVTEHENEAKNSTVDHTDSEQKEEELQEENTISHEKIIALTNRFMDKLVQKSGNNYKVANYHTKTELLDDFKEVASRDVANEYIEYYYQEKADGLYIVPTETPPWFNEKNDYDVVQLENNRVKVSQNNTNDLYGSYTVNFEFTYDSDWKITKITHS</sequence>
<organism evidence="2 3">
    <name type="scientific">Virgibacillus byunsanensis</name>
    <dbReference type="NCBI Taxonomy" id="570945"/>
    <lineage>
        <taxon>Bacteria</taxon>
        <taxon>Bacillati</taxon>
        <taxon>Bacillota</taxon>
        <taxon>Bacilli</taxon>
        <taxon>Bacillales</taxon>
        <taxon>Bacillaceae</taxon>
        <taxon>Virgibacillus</taxon>
    </lineage>
</organism>
<protein>
    <recommendedName>
        <fullName evidence="4">DUF3993 domain-containing protein</fullName>
    </recommendedName>
</protein>